<feature type="domain" description="HTH lysR-type" evidence="5">
    <location>
        <begin position="1"/>
        <end position="58"/>
    </location>
</feature>
<evidence type="ECO:0000256" key="3">
    <source>
        <dbReference type="ARBA" id="ARBA00023125"/>
    </source>
</evidence>
<dbReference type="EMBL" id="FLUO01000001">
    <property type="protein sequence ID" value="SBW09508.1"/>
    <property type="molecule type" value="Genomic_DNA"/>
</dbReference>
<gene>
    <name evidence="6" type="primary">ynfL</name>
    <name evidence="6" type="ORF">KL86APRO_12610</name>
</gene>
<sequence length="299" mass="32340">MELRHLRYFLAVAEERNFTRAAARVGIGQPPLSQQIRDLETEVGAPLFHRVPHGAELTEAGKAFLEVATGILVQADQAKTAALRAARGETGRLRVGFTGSAAFNPVVPGRIRAYRRACPGVDLSLSERNTVQLIEALHKGDIDIGFIRPGTENPDGLRLHRFADEPMVIAVPAAHPIAKLAEAPLSRLAKEPFVLYPRAVCLGLYEEVLHHCHREGFSPDLVQEAPQMASVVNLVAAEMGVSIVPRSMAQVRVMGVAYVPFAGEGPVARLACAMRRTETAPAARNFLAMAADLDRPQVG</sequence>
<comment type="similarity">
    <text evidence="1">Belongs to the LysR transcriptional regulatory family.</text>
</comment>
<dbReference type="Gene3D" id="1.10.10.10">
    <property type="entry name" value="Winged helix-like DNA-binding domain superfamily/Winged helix DNA-binding domain"/>
    <property type="match status" value="1"/>
</dbReference>
<dbReference type="Gene3D" id="3.40.190.10">
    <property type="entry name" value="Periplasmic binding protein-like II"/>
    <property type="match status" value="2"/>
</dbReference>
<dbReference type="Pfam" id="PF03466">
    <property type="entry name" value="LysR_substrate"/>
    <property type="match status" value="1"/>
</dbReference>
<dbReference type="FunFam" id="1.10.10.10:FF:000001">
    <property type="entry name" value="LysR family transcriptional regulator"/>
    <property type="match status" value="1"/>
</dbReference>
<dbReference type="PROSITE" id="PS50931">
    <property type="entry name" value="HTH_LYSR"/>
    <property type="match status" value="1"/>
</dbReference>
<dbReference type="InterPro" id="IPR005119">
    <property type="entry name" value="LysR_subst-bd"/>
</dbReference>
<dbReference type="GO" id="GO:0032993">
    <property type="term" value="C:protein-DNA complex"/>
    <property type="evidence" value="ECO:0007669"/>
    <property type="project" value="TreeGrafter"/>
</dbReference>
<dbReference type="InterPro" id="IPR037410">
    <property type="entry name" value="BudR_PBP2"/>
</dbReference>
<evidence type="ECO:0000256" key="4">
    <source>
        <dbReference type="ARBA" id="ARBA00023163"/>
    </source>
</evidence>
<organism evidence="6">
    <name type="scientific">uncultured Alphaproteobacteria bacterium</name>
    <dbReference type="NCBI Taxonomy" id="91750"/>
    <lineage>
        <taxon>Bacteria</taxon>
        <taxon>Pseudomonadati</taxon>
        <taxon>Pseudomonadota</taxon>
        <taxon>Alphaproteobacteria</taxon>
        <taxon>environmental samples</taxon>
    </lineage>
</organism>
<accession>A0A212KD23</accession>
<dbReference type="PANTHER" id="PTHR30346">
    <property type="entry name" value="TRANSCRIPTIONAL DUAL REGULATOR HCAR-RELATED"/>
    <property type="match status" value="1"/>
</dbReference>
<keyword evidence="2" id="KW-0805">Transcription regulation</keyword>
<reference evidence="6" key="1">
    <citation type="submission" date="2016-04" db="EMBL/GenBank/DDBJ databases">
        <authorList>
            <person name="Evans L.H."/>
            <person name="Alamgir A."/>
            <person name="Owens N."/>
            <person name="Weber N.D."/>
            <person name="Virtaneva K."/>
            <person name="Barbian K."/>
            <person name="Babar A."/>
            <person name="Rosenke K."/>
        </authorList>
    </citation>
    <scope>NUCLEOTIDE SEQUENCE</scope>
    <source>
        <strain evidence="6">86</strain>
    </source>
</reference>
<name>A0A212KD23_9PROT</name>
<dbReference type="GO" id="GO:0003677">
    <property type="term" value="F:DNA binding"/>
    <property type="evidence" value="ECO:0007669"/>
    <property type="project" value="UniProtKB-KW"/>
</dbReference>
<dbReference type="CDD" id="cd08451">
    <property type="entry name" value="PBP2_BudR"/>
    <property type="match status" value="1"/>
</dbReference>
<keyword evidence="3 6" id="KW-0238">DNA-binding</keyword>
<dbReference type="InterPro" id="IPR036388">
    <property type="entry name" value="WH-like_DNA-bd_sf"/>
</dbReference>
<proteinExistence type="inferred from homology"/>
<dbReference type="SUPFAM" id="SSF53850">
    <property type="entry name" value="Periplasmic binding protein-like II"/>
    <property type="match status" value="1"/>
</dbReference>
<evidence type="ECO:0000256" key="1">
    <source>
        <dbReference type="ARBA" id="ARBA00009437"/>
    </source>
</evidence>
<evidence type="ECO:0000313" key="6">
    <source>
        <dbReference type="EMBL" id="SBW09508.1"/>
    </source>
</evidence>
<dbReference type="GO" id="GO:0003700">
    <property type="term" value="F:DNA-binding transcription factor activity"/>
    <property type="evidence" value="ECO:0007669"/>
    <property type="project" value="InterPro"/>
</dbReference>
<evidence type="ECO:0000256" key="2">
    <source>
        <dbReference type="ARBA" id="ARBA00023015"/>
    </source>
</evidence>
<dbReference type="SUPFAM" id="SSF46785">
    <property type="entry name" value="Winged helix' DNA-binding domain"/>
    <property type="match status" value="1"/>
</dbReference>
<protein>
    <submittedName>
        <fullName evidence="6">Putative DNA-binding transcriptional regulator</fullName>
    </submittedName>
</protein>
<evidence type="ECO:0000259" key="5">
    <source>
        <dbReference type="PROSITE" id="PS50931"/>
    </source>
</evidence>
<keyword evidence="4" id="KW-0804">Transcription</keyword>
<dbReference type="AlphaFoldDB" id="A0A212KD23"/>
<dbReference type="InterPro" id="IPR036390">
    <property type="entry name" value="WH_DNA-bd_sf"/>
</dbReference>
<dbReference type="InterPro" id="IPR000847">
    <property type="entry name" value="LysR_HTH_N"/>
</dbReference>
<dbReference type="PRINTS" id="PR00039">
    <property type="entry name" value="HTHLYSR"/>
</dbReference>
<dbReference type="PANTHER" id="PTHR30346:SF30">
    <property type="entry name" value="SMALL NEUTRAL PROTEASE REGULATORY PROTEIN"/>
    <property type="match status" value="1"/>
</dbReference>
<dbReference type="Pfam" id="PF00126">
    <property type="entry name" value="HTH_1"/>
    <property type="match status" value="1"/>
</dbReference>